<dbReference type="GO" id="GO:0016491">
    <property type="term" value="F:oxidoreductase activity"/>
    <property type="evidence" value="ECO:0007669"/>
    <property type="project" value="UniProtKB-KW"/>
</dbReference>
<feature type="domain" description="Fe2OG dioxygenase" evidence="2">
    <location>
        <begin position="127"/>
        <end position="236"/>
    </location>
</feature>
<comment type="caution">
    <text evidence="3">The sequence shown here is derived from an EMBL/GenBank/DDBJ whole genome shotgun (WGS) entry which is preliminary data.</text>
</comment>
<keyword evidence="1" id="KW-0560">Oxidoreductase</keyword>
<dbReference type="EMBL" id="JAJSBI010000043">
    <property type="protein sequence ID" value="MCD9880647.1"/>
    <property type="molecule type" value="Genomic_DNA"/>
</dbReference>
<accession>A0A9Q3ZDG0</accession>
<dbReference type="InterPro" id="IPR056470">
    <property type="entry name" value="BesD/HalB-like"/>
</dbReference>
<keyword evidence="1" id="KW-0479">Metal-binding</keyword>
<comment type="similarity">
    <text evidence="1">Belongs to the iron/ascorbate-dependent oxidoreductase family.</text>
</comment>
<dbReference type="Gene3D" id="2.60.120.620">
    <property type="entry name" value="q2cbj1_9rhob like domain"/>
    <property type="match status" value="1"/>
</dbReference>
<dbReference type="InterPro" id="IPR005123">
    <property type="entry name" value="Oxoglu/Fe-dep_dioxygenase_dom"/>
</dbReference>
<protein>
    <recommendedName>
        <fullName evidence="2">Fe2OG dioxygenase domain-containing protein</fullName>
    </recommendedName>
</protein>
<name>A0A9Q3ZDG0_9ACTN</name>
<evidence type="ECO:0000256" key="1">
    <source>
        <dbReference type="RuleBase" id="RU003682"/>
    </source>
</evidence>
<evidence type="ECO:0000313" key="3">
    <source>
        <dbReference type="EMBL" id="MCD9880647.1"/>
    </source>
</evidence>
<dbReference type="PROSITE" id="PS51471">
    <property type="entry name" value="FE2OG_OXY"/>
    <property type="match status" value="1"/>
</dbReference>
<dbReference type="GO" id="GO:0046872">
    <property type="term" value="F:metal ion binding"/>
    <property type="evidence" value="ECO:0007669"/>
    <property type="project" value="UniProtKB-KW"/>
</dbReference>
<reference evidence="3" key="1">
    <citation type="submission" date="2021-12" db="EMBL/GenBank/DDBJ databases">
        <authorList>
            <person name="Lee J.-H."/>
            <person name="Kim S.-B."/>
        </authorList>
    </citation>
    <scope>NUCLEOTIDE SEQUENCE</scope>
    <source>
        <strain evidence="3">NR30</strain>
    </source>
</reference>
<organism evidence="3 4">
    <name type="scientific">Streptomyces guryensis</name>
    <dbReference type="NCBI Taxonomy" id="2886947"/>
    <lineage>
        <taxon>Bacteria</taxon>
        <taxon>Bacillati</taxon>
        <taxon>Actinomycetota</taxon>
        <taxon>Actinomycetes</taxon>
        <taxon>Kitasatosporales</taxon>
        <taxon>Streptomycetaceae</taxon>
        <taxon>Streptomyces</taxon>
    </lineage>
</organism>
<evidence type="ECO:0000259" key="2">
    <source>
        <dbReference type="PROSITE" id="PS51471"/>
    </source>
</evidence>
<dbReference type="SUPFAM" id="SSF51197">
    <property type="entry name" value="Clavaminate synthase-like"/>
    <property type="match status" value="1"/>
</dbReference>
<dbReference type="RefSeq" id="WP_232655574.1">
    <property type="nucleotide sequence ID" value="NZ_JAJSBI010000043.1"/>
</dbReference>
<keyword evidence="1" id="KW-0408">Iron</keyword>
<dbReference type="Proteomes" id="UP001108029">
    <property type="component" value="Unassembled WGS sequence"/>
</dbReference>
<keyword evidence="4" id="KW-1185">Reference proteome</keyword>
<dbReference type="AlphaFoldDB" id="A0A9Q3ZDG0"/>
<sequence>MTVTTGTESQRGQAEPLFERHFATRFTGDTLTAMQRQFREEHIVPLRGFCPPELLRPLQEEAFGIMDEHGVDRKFSFDITDGTPRQMTTVGQPVIKEHGPLIDATYFSPAVKELLGQVVGEEVFTCPYAGEHYVISRLGKNGDTHGWHWDDYTYGFILVLQAPDYRDGGFVQAVPHTSWDKKNPDVHGALLKSQVRSYAFEAGDAYVVKTDTTMHRVYPIRGETTRTIVNMTWANSADLTKNITHETNDVLFGGVGE</sequence>
<dbReference type="Pfam" id="PF23169">
    <property type="entry name" value="HalD"/>
    <property type="match status" value="1"/>
</dbReference>
<proteinExistence type="inferred from homology"/>
<evidence type="ECO:0000313" key="4">
    <source>
        <dbReference type="Proteomes" id="UP001108029"/>
    </source>
</evidence>
<gene>
    <name evidence="3" type="ORF">LJ657_45305</name>
</gene>